<sequence length="234" mass="23994">MISVPQPQAASAAAFCLRLLRRQLVLGLRRPVDIGNPLLFFAMVIALFPLGLGPGPATLASFAPGILWIVALLSNLLSADAVFRSDFDDGSLEQLLLSPQPLYFSALAYVLAQWLLTGFLLALLSPLFALMLGLAPVAIPALAVSLLLGTGVLSLVGGIGAALTVGLKRGGMLISLLILPFYMPVLIFGSGAVQAALGGVSAMPQLAVLGAMLCLAVALAPLAIAAGLRISVDS</sequence>
<dbReference type="Proteomes" id="UP000477680">
    <property type="component" value="Chromosome"/>
</dbReference>
<evidence type="ECO:0000256" key="13">
    <source>
        <dbReference type="SAM" id="Phobius"/>
    </source>
</evidence>
<evidence type="ECO:0000256" key="11">
    <source>
        <dbReference type="ARBA" id="ARBA00023136"/>
    </source>
</evidence>
<evidence type="ECO:0000256" key="3">
    <source>
        <dbReference type="ARBA" id="ARBA00010544"/>
    </source>
</evidence>
<dbReference type="PANTHER" id="PTHR30070:SF1">
    <property type="entry name" value="CYTOCHROME C BIOGENESIS B-RELATED"/>
    <property type="match status" value="1"/>
</dbReference>
<evidence type="ECO:0000256" key="2">
    <source>
        <dbReference type="ARBA" id="ARBA00004429"/>
    </source>
</evidence>
<feature type="transmembrane region" description="Helical" evidence="13">
    <location>
        <begin position="206"/>
        <end position="228"/>
    </location>
</feature>
<keyword evidence="5 12" id="KW-0813">Transport</keyword>
<evidence type="ECO:0000313" key="15">
    <source>
        <dbReference type="Proteomes" id="UP000477680"/>
    </source>
</evidence>
<evidence type="ECO:0000256" key="1">
    <source>
        <dbReference type="ARBA" id="ARBA00002442"/>
    </source>
</evidence>
<dbReference type="NCBIfam" id="TIGR01190">
    <property type="entry name" value="ccmB"/>
    <property type="match status" value="1"/>
</dbReference>
<evidence type="ECO:0000256" key="12">
    <source>
        <dbReference type="PIRNR" id="PIRNR002764"/>
    </source>
</evidence>
<feature type="transmembrane region" description="Helical" evidence="13">
    <location>
        <begin position="137"/>
        <end position="165"/>
    </location>
</feature>
<keyword evidence="11 12" id="KW-0472">Membrane</keyword>
<name>A0A6C0U5Z9_9GAMM</name>
<reference evidence="14 15" key="1">
    <citation type="submission" date="2020-02" db="EMBL/GenBank/DDBJ databases">
        <title>Genome sequencing for Kineobactrum sp. M2.</title>
        <authorList>
            <person name="Park S.-J."/>
        </authorList>
    </citation>
    <scope>NUCLEOTIDE SEQUENCE [LARGE SCALE GENOMIC DNA]</scope>
    <source>
        <strain evidence="14 15">M2</strain>
    </source>
</reference>
<keyword evidence="8 13" id="KW-0812">Transmembrane</keyword>
<keyword evidence="7 12" id="KW-0997">Cell inner membrane</keyword>
<dbReference type="RefSeq" id="WP_163496927.1">
    <property type="nucleotide sequence ID" value="NZ_CP048711.1"/>
</dbReference>
<dbReference type="GO" id="GO:0017004">
    <property type="term" value="P:cytochrome complex assembly"/>
    <property type="evidence" value="ECO:0007669"/>
    <property type="project" value="UniProtKB-KW"/>
</dbReference>
<dbReference type="KEGG" id="kim:G3T16_02315"/>
<evidence type="ECO:0000313" key="14">
    <source>
        <dbReference type="EMBL" id="QIB67501.1"/>
    </source>
</evidence>
<dbReference type="PRINTS" id="PR01414">
    <property type="entry name" value="CCMBBIOGNSIS"/>
</dbReference>
<evidence type="ECO:0000256" key="8">
    <source>
        <dbReference type="ARBA" id="ARBA00022692"/>
    </source>
</evidence>
<dbReference type="PIRSF" id="PIRSF002764">
    <property type="entry name" value="CcmB"/>
    <property type="match status" value="1"/>
</dbReference>
<dbReference type="PANTHER" id="PTHR30070">
    <property type="entry name" value="HEME EXPORTER PROTEIN B"/>
    <property type="match status" value="1"/>
</dbReference>
<keyword evidence="10 13" id="KW-1133">Transmembrane helix</keyword>
<feature type="transmembrane region" description="Helical" evidence="13">
    <location>
        <begin position="177"/>
        <end position="200"/>
    </location>
</feature>
<organism evidence="14 15">
    <name type="scientific">Kineobactrum salinum</name>
    <dbReference type="NCBI Taxonomy" id="2708301"/>
    <lineage>
        <taxon>Bacteria</taxon>
        <taxon>Pseudomonadati</taxon>
        <taxon>Pseudomonadota</taxon>
        <taxon>Gammaproteobacteria</taxon>
        <taxon>Cellvibrionales</taxon>
        <taxon>Halieaceae</taxon>
        <taxon>Kineobactrum</taxon>
    </lineage>
</organism>
<feature type="transmembrane region" description="Helical" evidence="13">
    <location>
        <begin position="104"/>
        <end position="131"/>
    </location>
</feature>
<dbReference type="GO" id="GO:0015232">
    <property type="term" value="F:heme transmembrane transporter activity"/>
    <property type="evidence" value="ECO:0007669"/>
    <property type="project" value="InterPro"/>
</dbReference>
<evidence type="ECO:0000256" key="6">
    <source>
        <dbReference type="ARBA" id="ARBA00022475"/>
    </source>
</evidence>
<evidence type="ECO:0000256" key="5">
    <source>
        <dbReference type="ARBA" id="ARBA00022448"/>
    </source>
</evidence>
<feature type="transmembrane region" description="Helical" evidence="13">
    <location>
        <begin position="38"/>
        <end position="59"/>
    </location>
</feature>
<proteinExistence type="inferred from homology"/>
<comment type="subcellular location">
    <subcellularLocation>
        <location evidence="2">Cell inner membrane</location>
        <topology evidence="2">Multi-pass membrane protein</topology>
    </subcellularLocation>
</comment>
<dbReference type="GO" id="GO:0005886">
    <property type="term" value="C:plasma membrane"/>
    <property type="evidence" value="ECO:0007669"/>
    <property type="project" value="UniProtKB-SubCell"/>
</dbReference>
<dbReference type="InterPro" id="IPR003544">
    <property type="entry name" value="Cyt_c_biogenesis_CcmB"/>
</dbReference>
<keyword evidence="9 12" id="KW-0201">Cytochrome c-type biogenesis</keyword>
<gene>
    <name evidence="14" type="primary">ccmB</name>
    <name evidence="14" type="ORF">G3T16_02315</name>
</gene>
<keyword evidence="15" id="KW-1185">Reference proteome</keyword>
<dbReference type="EMBL" id="CP048711">
    <property type="protein sequence ID" value="QIB67501.1"/>
    <property type="molecule type" value="Genomic_DNA"/>
</dbReference>
<evidence type="ECO:0000256" key="10">
    <source>
        <dbReference type="ARBA" id="ARBA00022989"/>
    </source>
</evidence>
<comment type="similarity">
    <text evidence="3 12">Belongs to the CcmB/CycW/HelB family.</text>
</comment>
<dbReference type="InterPro" id="IPR026031">
    <property type="entry name" value="Cyt_c_CcmB_bac"/>
</dbReference>
<accession>A0A6C0U5Z9</accession>
<evidence type="ECO:0000256" key="7">
    <source>
        <dbReference type="ARBA" id="ARBA00022519"/>
    </source>
</evidence>
<comment type="function">
    <text evidence="1 12">Required for the export of heme to the periplasm for the biogenesis of c-type cytochromes.</text>
</comment>
<keyword evidence="6 12" id="KW-1003">Cell membrane</keyword>
<evidence type="ECO:0000256" key="9">
    <source>
        <dbReference type="ARBA" id="ARBA00022748"/>
    </source>
</evidence>
<dbReference type="GO" id="GO:1903607">
    <property type="term" value="P:cytochrome c biosynthetic process"/>
    <property type="evidence" value="ECO:0007669"/>
    <property type="project" value="TreeGrafter"/>
</dbReference>
<evidence type="ECO:0000256" key="4">
    <source>
        <dbReference type="ARBA" id="ARBA00016452"/>
    </source>
</evidence>
<dbReference type="Pfam" id="PF03379">
    <property type="entry name" value="CcmB"/>
    <property type="match status" value="1"/>
</dbReference>
<protein>
    <recommendedName>
        <fullName evidence="4 12">Heme exporter protein B</fullName>
    </recommendedName>
</protein>
<dbReference type="AlphaFoldDB" id="A0A6C0U5Z9"/>